<dbReference type="EMBL" id="CP032382">
    <property type="protein sequence ID" value="AYB31871.1"/>
    <property type="molecule type" value="Genomic_DNA"/>
</dbReference>
<evidence type="ECO:0008006" key="4">
    <source>
        <dbReference type="Google" id="ProtNLM"/>
    </source>
</evidence>
<feature type="transmembrane region" description="Helical" evidence="1">
    <location>
        <begin position="53"/>
        <end position="70"/>
    </location>
</feature>
<feature type="transmembrane region" description="Helical" evidence="1">
    <location>
        <begin position="103"/>
        <end position="119"/>
    </location>
</feature>
<dbReference type="KEGG" id="chk:D4L85_15450"/>
<evidence type="ECO:0000313" key="3">
    <source>
        <dbReference type="Proteomes" id="UP000266183"/>
    </source>
</evidence>
<keyword evidence="1" id="KW-0812">Transmembrane</keyword>
<dbReference type="RefSeq" id="WP_119755132.1">
    <property type="nucleotide sequence ID" value="NZ_CP032382.1"/>
</dbReference>
<accession>A0A385SNE2</accession>
<keyword evidence="3" id="KW-1185">Reference proteome</keyword>
<dbReference type="AlphaFoldDB" id="A0A385SNE2"/>
<sequence length="251" mass="28639">MTSTATTDMQALQDNYLDRLTREINKRSDKLIEIFLIGYFLFGVVIAALYDTWFIAIAVGGILLAIYFLSKKLFPDGNVNQFVASAVVGVYMGQFIYQTHGLFEMHFFAFIGATLLITYQNWKVQIPLAIVIVLHHALFGYLQYKSFLQNTDARVYFTQLNYMDLQTFIIHCFLAVIILTICCLWAIDMKKRTSENAKNIIAIEEMSSNFSKNLEFANMLAHGVYDQTTEVDSNDPFAAVLVELQSKLKRA</sequence>
<feature type="transmembrane region" description="Helical" evidence="1">
    <location>
        <begin position="126"/>
        <end position="144"/>
    </location>
</feature>
<keyword evidence="1" id="KW-1133">Transmembrane helix</keyword>
<feature type="transmembrane region" description="Helical" evidence="1">
    <location>
        <begin position="168"/>
        <end position="187"/>
    </location>
</feature>
<reference evidence="3" key="1">
    <citation type="submission" date="2018-09" db="EMBL/GenBank/DDBJ databases">
        <title>Chryseolinea sp. KIS68-18 isolated from soil.</title>
        <authorList>
            <person name="Weon H.-Y."/>
            <person name="Kwon S.-W."/>
            <person name="Lee S.A."/>
        </authorList>
    </citation>
    <scope>NUCLEOTIDE SEQUENCE [LARGE SCALE GENOMIC DNA]</scope>
    <source>
        <strain evidence="3">KIS68-18</strain>
    </source>
</reference>
<proteinExistence type="predicted"/>
<evidence type="ECO:0000313" key="2">
    <source>
        <dbReference type="EMBL" id="AYB31871.1"/>
    </source>
</evidence>
<organism evidence="2 3">
    <name type="scientific">Chryseolinea soli</name>
    <dbReference type="NCBI Taxonomy" id="2321403"/>
    <lineage>
        <taxon>Bacteria</taxon>
        <taxon>Pseudomonadati</taxon>
        <taxon>Bacteroidota</taxon>
        <taxon>Cytophagia</taxon>
        <taxon>Cytophagales</taxon>
        <taxon>Fulvivirgaceae</taxon>
        <taxon>Chryseolinea</taxon>
    </lineage>
</organism>
<name>A0A385SNE2_9BACT</name>
<feature type="transmembrane region" description="Helical" evidence="1">
    <location>
        <begin position="79"/>
        <end position="97"/>
    </location>
</feature>
<keyword evidence="1" id="KW-0472">Membrane</keyword>
<evidence type="ECO:0000256" key="1">
    <source>
        <dbReference type="SAM" id="Phobius"/>
    </source>
</evidence>
<dbReference type="OrthoDB" id="9809670at2"/>
<feature type="transmembrane region" description="Helical" evidence="1">
    <location>
        <begin position="31"/>
        <end position="47"/>
    </location>
</feature>
<protein>
    <recommendedName>
        <fullName evidence="4">Methyl-accepting chemotaxis protein</fullName>
    </recommendedName>
</protein>
<dbReference type="Proteomes" id="UP000266183">
    <property type="component" value="Chromosome"/>
</dbReference>
<gene>
    <name evidence="2" type="ORF">D4L85_15450</name>
</gene>